<feature type="region of interest" description="Disordered" evidence="1">
    <location>
        <begin position="274"/>
        <end position="294"/>
    </location>
</feature>
<comment type="caution">
    <text evidence="2">The sequence shown here is derived from an EMBL/GenBank/DDBJ whole genome shotgun (WGS) entry which is preliminary data.</text>
</comment>
<evidence type="ECO:0000256" key="1">
    <source>
        <dbReference type="SAM" id="MobiDB-lite"/>
    </source>
</evidence>
<reference evidence="2 3" key="1">
    <citation type="submission" date="2019-05" db="EMBL/GenBank/DDBJ databases">
        <title>Emergence of the Ug99 lineage of the wheat stem rust pathogen through somatic hybridization.</title>
        <authorList>
            <person name="Li F."/>
            <person name="Upadhyaya N.M."/>
            <person name="Sperschneider J."/>
            <person name="Matny O."/>
            <person name="Nguyen-Phuc H."/>
            <person name="Mago R."/>
            <person name="Raley C."/>
            <person name="Miller M.E."/>
            <person name="Silverstein K.A.T."/>
            <person name="Henningsen E."/>
            <person name="Hirsch C.D."/>
            <person name="Visser B."/>
            <person name="Pretorius Z.A."/>
            <person name="Steffenson B.J."/>
            <person name="Schwessinger B."/>
            <person name="Dodds P.N."/>
            <person name="Figueroa M."/>
        </authorList>
    </citation>
    <scope>NUCLEOTIDE SEQUENCE [LARGE SCALE GENOMIC DNA]</scope>
    <source>
        <strain evidence="2 3">Ug99</strain>
    </source>
</reference>
<proteinExistence type="predicted"/>
<feature type="compositionally biased region" description="Polar residues" evidence="1">
    <location>
        <begin position="1"/>
        <end position="16"/>
    </location>
</feature>
<feature type="compositionally biased region" description="Polar residues" evidence="1">
    <location>
        <begin position="440"/>
        <end position="450"/>
    </location>
</feature>
<feature type="compositionally biased region" description="Low complexity" evidence="1">
    <location>
        <begin position="451"/>
        <end position="461"/>
    </location>
</feature>
<feature type="compositionally biased region" description="Basic and acidic residues" evidence="1">
    <location>
        <begin position="69"/>
        <end position="85"/>
    </location>
</feature>
<feature type="compositionally biased region" description="Polar residues" evidence="1">
    <location>
        <begin position="417"/>
        <end position="431"/>
    </location>
</feature>
<dbReference type="Proteomes" id="UP000325313">
    <property type="component" value="Unassembled WGS sequence"/>
</dbReference>
<feature type="compositionally biased region" description="Basic residues" evidence="1">
    <location>
        <begin position="86"/>
        <end position="99"/>
    </location>
</feature>
<feature type="compositionally biased region" description="Polar residues" evidence="1">
    <location>
        <begin position="128"/>
        <end position="141"/>
    </location>
</feature>
<feature type="compositionally biased region" description="Polar residues" evidence="1">
    <location>
        <begin position="274"/>
        <end position="283"/>
    </location>
</feature>
<accession>A0A5B0MCW8</accession>
<evidence type="ECO:0000313" key="2">
    <source>
        <dbReference type="EMBL" id="KAA1073898.1"/>
    </source>
</evidence>
<evidence type="ECO:0000313" key="3">
    <source>
        <dbReference type="Proteomes" id="UP000325313"/>
    </source>
</evidence>
<dbReference type="AlphaFoldDB" id="A0A5B0MCW8"/>
<organism evidence="2 3">
    <name type="scientific">Puccinia graminis f. sp. tritici</name>
    <dbReference type="NCBI Taxonomy" id="56615"/>
    <lineage>
        <taxon>Eukaryota</taxon>
        <taxon>Fungi</taxon>
        <taxon>Dikarya</taxon>
        <taxon>Basidiomycota</taxon>
        <taxon>Pucciniomycotina</taxon>
        <taxon>Pucciniomycetes</taxon>
        <taxon>Pucciniales</taxon>
        <taxon>Pucciniaceae</taxon>
        <taxon>Puccinia</taxon>
    </lineage>
</organism>
<feature type="region of interest" description="Disordered" evidence="1">
    <location>
        <begin position="1"/>
        <end position="141"/>
    </location>
</feature>
<feature type="compositionally biased region" description="Low complexity" evidence="1">
    <location>
        <begin position="107"/>
        <end position="123"/>
    </location>
</feature>
<feature type="compositionally biased region" description="Low complexity" evidence="1">
    <location>
        <begin position="37"/>
        <end position="54"/>
    </location>
</feature>
<protein>
    <submittedName>
        <fullName evidence="2">Uncharacterized protein</fullName>
    </submittedName>
</protein>
<feature type="compositionally biased region" description="Polar residues" evidence="1">
    <location>
        <begin position="400"/>
        <end position="409"/>
    </location>
</feature>
<sequence length="602" mass="67414">MVPNQSSGSTIETEPTQPHPGPVSSIGAPSVGNLWLGSGASSGFISSAANNSASQKKATARKRSTGRSQESRGIEDEMRIAEQRARIKRLKAGQKKRAGGSKNQNNSTATSSRSRKTTSQSRGRTARSESQSSDGRDTNPQFVQEDYENLCCYLEEEKNYNQLYGIQDKTEVGGTFLKKSAAYDVFAIYINDRSNNRLKLTGKQLRQRLDRYKARFARTKEWAENTGAGIEESDGANTLAAILEKRCPCYERMYAIFGAKHNVTPMAQYESTKGTGLYNSNSEQDSDMSDQAGDNETIARNMNNINSPEENHQADNNCLEGCMETNEGNECAMDVEHDVQSTRNGTHLESPDIELNDRDGEGVGSNDRDGEANELNDQDVEANPDQGLGEPDIRIESASERNQSPSTSPLRRGPLGSSMNANSADGSHNTNPPRPRFPNQPASEKSNNGPSKDSSQKSKSSVAGAFQDSTNKRFGFLESHLSWEKEQFRYMRAKEHRRIVAEEERDKQHLGWEREKYDRQEQQQQTKDYRSFQLEVVKLHQHSNEVQNRMALEKEHADLQRMKFDQEVKEKQERVDLAKQMMNDGKSAAEIESLIRVIYGTH</sequence>
<dbReference type="PANTHER" id="PTHR33246">
    <property type="entry name" value="CCHC-TYPE DOMAIN-CONTAINING PROTEIN"/>
    <property type="match status" value="1"/>
</dbReference>
<feature type="compositionally biased region" description="Acidic residues" evidence="1">
    <location>
        <begin position="372"/>
        <end position="382"/>
    </location>
</feature>
<feature type="region of interest" description="Disordered" evidence="1">
    <location>
        <begin position="339"/>
        <end position="466"/>
    </location>
</feature>
<gene>
    <name evidence="2" type="ORF">PGTUg99_019472</name>
</gene>
<feature type="compositionally biased region" description="Basic and acidic residues" evidence="1">
    <location>
        <begin position="355"/>
        <end position="371"/>
    </location>
</feature>
<dbReference type="EMBL" id="VDEP01000474">
    <property type="protein sequence ID" value="KAA1073898.1"/>
    <property type="molecule type" value="Genomic_DNA"/>
</dbReference>
<dbReference type="PANTHER" id="PTHR33246:SF51">
    <property type="entry name" value="MYB_SANT-LIKE DOMAIN-CONTAINING PROTEIN"/>
    <property type="match status" value="1"/>
</dbReference>
<name>A0A5B0MCW8_PUCGR</name>